<sequence length="404" mass="42052">MSTLALSDSMMNIATTEATAASVLLPPAMMISFEFKLSTGKAVELDKAGQEWRKAADQIEQLCNDLRKSVSAIPQQDWSAEDRPRYEAKVQEFCAQLAVLQTLCMAIGITLTVLAYALMAYAVFAVAMGTFLAALAAAAAIAIATVVGSGAYAGMLTTAGTCLTITHVATAILAAAGQMGAAVFAGGSALSAVVEAGRGNKQALADFMQAQATGAGAALANLGQNAANAGLAWLNRNPKVNRPLQEIDLDADRNYDRTWNIGGGAKIQTTGGSEHEFGVHTKYGDRGWQGVDGEYKYTSPTGVNVGGKAGWEEDKDGNNIFSGGINGGYENEATGIGGSGGVEGSYNTGTGGWTGKGEVSGQWQGGDVYKQQHEYTNDGQGKGEWKHKTETAVGDSELPPWDLV</sequence>
<feature type="transmembrane region" description="Helical" evidence="2">
    <location>
        <begin position="93"/>
        <end position="118"/>
    </location>
</feature>
<feature type="compositionally biased region" description="Basic and acidic residues" evidence="1">
    <location>
        <begin position="373"/>
        <end position="390"/>
    </location>
</feature>
<evidence type="ECO:0000256" key="2">
    <source>
        <dbReference type="SAM" id="Phobius"/>
    </source>
</evidence>
<proteinExistence type="predicted"/>
<dbReference type="Gene3D" id="1.10.287.1060">
    <property type="entry name" value="ESAT-6-like"/>
    <property type="match status" value="1"/>
</dbReference>
<evidence type="ECO:0000256" key="1">
    <source>
        <dbReference type="SAM" id="MobiDB-lite"/>
    </source>
</evidence>
<evidence type="ECO:0000313" key="3">
    <source>
        <dbReference type="EMBL" id="GLW65243.1"/>
    </source>
</evidence>
<dbReference type="Proteomes" id="UP001165124">
    <property type="component" value="Unassembled WGS sequence"/>
</dbReference>
<keyword evidence="2" id="KW-1133">Transmembrane helix</keyword>
<dbReference type="EMBL" id="BSRZ01000008">
    <property type="protein sequence ID" value="GLW65243.1"/>
    <property type="molecule type" value="Genomic_DNA"/>
</dbReference>
<dbReference type="AlphaFoldDB" id="A0A9W6PYJ6"/>
<feature type="region of interest" description="Disordered" evidence="1">
    <location>
        <begin position="373"/>
        <end position="404"/>
    </location>
</feature>
<dbReference type="RefSeq" id="WP_067906729.1">
    <property type="nucleotide sequence ID" value="NZ_BSRZ01000008.1"/>
</dbReference>
<feature type="transmembrane region" description="Helical" evidence="2">
    <location>
        <begin position="124"/>
        <end position="147"/>
    </location>
</feature>
<comment type="caution">
    <text evidence="3">The sequence shown here is derived from an EMBL/GenBank/DDBJ whole genome shotgun (WGS) entry which is preliminary data.</text>
</comment>
<reference evidence="3" key="1">
    <citation type="submission" date="2023-02" db="EMBL/GenBank/DDBJ databases">
        <title>Actinomadura rubrobrunea NBRC 14622.</title>
        <authorList>
            <person name="Ichikawa N."/>
            <person name="Sato H."/>
            <person name="Tonouchi N."/>
        </authorList>
    </citation>
    <scope>NUCLEOTIDE SEQUENCE</scope>
    <source>
        <strain evidence="3">NBRC 14622</strain>
    </source>
</reference>
<protein>
    <submittedName>
        <fullName evidence="3">Uncharacterized protein</fullName>
    </submittedName>
</protein>
<name>A0A9W6PYJ6_9ACTN</name>
<keyword evidence="2" id="KW-0472">Membrane</keyword>
<evidence type="ECO:0000313" key="4">
    <source>
        <dbReference type="Proteomes" id="UP001165124"/>
    </source>
</evidence>
<keyword evidence="4" id="KW-1185">Reference proteome</keyword>
<accession>A0A9W6PYJ6</accession>
<organism evidence="3 4">
    <name type="scientific">Actinomadura rubrobrunea</name>
    <dbReference type="NCBI Taxonomy" id="115335"/>
    <lineage>
        <taxon>Bacteria</taxon>
        <taxon>Bacillati</taxon>
        <taxon>Actinomycetota</taxon>
        <taxon>Actinomycetes</taxon>
        <taxon>Streptosporangiales</taxon>
        <taxon>Thermomonosporaceae</taxon>
        <taxon>Actinomadura</taxon>
    </lineage>
</organism>
<keyword evidence="2" id="KW-0812">Transmembrane</keyword>
<gene>
    <name evidence="3" type="ORF">Arub01_34870</name>
</gene>